<dbReference type="EMBL" id="QPEX01000010">
    <property type="protein sequence ID" value="RCS53895.1"/>
    <property type="molecule type" value="Genomic_DNA"/>
</dbReference>
<proteinExistence type="predicted"/>
<comment type="caution">
    <text evidence="4">The sequence shown here is derived from an EMBL/GenBank/DDBJ whole genome shotgun (WGS) entry which is preliminary data.</text>
</comment>
<name>A0A368KW84_9BACT</name>
<gene>
    <name evidence="4" type="ORF">DTL42_01630</name>
</gene>
<dbReference type="AlphaFoldDB" id="A0A368KW84"/>
<dbReference type="InterPro" id="IPR051909">
    <property type="entry name" value="MFP_Cation_Efflux"/>
</dbReference>
<keyword evidence="3" id="KW-0472">Membrane</keyword>
<dbReference type="Proteomes" id="UP000253562">
    <property type="component" value="Unassembled WGS sequence"/>
</dbReference>
<feature type="compositionally biased region" description="Basic and acidic residues" evidence="2">
    <location>
        <begin position="49"/>
        <end position="64"/>
    </location>
</feature>
<dbReference type="PANTHER" id="PTHR30097:SF4">
    <property type="entry name" value="SLR6042 PROTEIN"/>
    <property type="match status" value="1"/>
</dbReference>
<evidence type="ECO:0000256" key="3">
    <source>
        <dbReference type="SAM" id="Phobius"/>
    </source>
</evidence>
<dbReference type="Gene3D" id="1.10.287.470">
    <property type="entry name" value="Helix hairpin bin"/>
    <property type="match status" value="1"/>
</dbReference>
<dbReference type="GO" id="GO:0015679">
    <property type="term" value="P:plasma membrane copper ion transport"/>
    <property type="evidence" value="ECO:0007669"/>
    <property type="project" value="TreeGrafter"/>
</dbReference>
<dbReference type="GO" id="GO:0030313">
    <property type="term" value="C:cell envelope"/>
    <property type="evidence" value="ECO:0007669"/>
    <property type="project" value="TreeGrafter"/>
</dbReference>
<feature type="transmembrane region" description="Helical" evidence="3">
    <location>
        <begin position="9"/>
        <end position="31"/>
    </location>
</feature>
<evidence type="ECO:0000313" key="5">
    <source>
        <dbReference type="Proteomes" id="UP000253562"/>
    </source>
</evidence>
<dbReference type="GO" id="GO:0060003">
    <property type="term" value="P:copper ion export"/>
    <property type="evidence" value="ECO:0007669"/>
    <property type="project" value="TreeGrafter"/>
</dbReference>
<accession>A0A368KW84</accession>
<dbReference type="PANTHER" id="PTHR30097">
    <property type="entry name" value="CATION EFFLUX SYSTEM PROTEIN CUSB"/>
    <property type="match status" value="1"/>
</dbReference>
<dbReference type="Gene3D" id="2.40.50.100">
    <property type="match status" value="1"/>
</dbReference>
<protein>
    <submittedName>
        <fullName evidence="4">Secretion protein HlyD</fullName>
    </submittedName>
</protein>
<evidence type="ECO:0000313" key="4">
    <source>
        <dbReference type="EMBL" id="RCS53895.1"/>
    </source>
</evidence>
<sequence>MNTHSIPSWVWSILTVAALSIVALVTSSLWLPTVRELVAQPSDPQHNAETTDPHAGHDHAHAGHAETTSVKLSANGLKNINYQPLTVELSSYTRNITVPAMIVERPGRTQLNISAPLTGVITKIYPVEGASIESGSPMFEIRLTHEELVTAQSDLIRTAENLDVINRELARLTGLPEGVVAGNRILEQQYEKQRLDASLRAERQSLLLHGLNEKQVANILENKQLLDTLTVHAPNHLEGSESCSEAHSFHVQKMVARVGQQVQAGELLGVIADHCELYIEGRAFEDDAVRLREVAAQQLPISASLLTAGKLTDEITGLHLMYLADHVDPQTRAFRFFVALPNEVVTERTTNDGQHFVEWRFKPGQRMELHIPVETWEDEIVLPVEAVVDEGAEKYVYQQNGDHFDQVPVNVKYRDQTNVVIANNGALFPGDVVAARGAYEMHLTLKNQAGGGVDPHAGHNH</sequence>
<evidence type="ECO:0000256" key="2">
    <source>
        <dbReference type="SAM" id="MobiDB-lite"/>
    </source>
</evidence>
<keyword evidence="1" id="KW-0813">Transport</keyword>
<dbReference type="Gene3D" id="2.40.420.20">
    <property type="match status" value="1"/>
</dbReference>
<reference evidence="4 5" key="1">
    <citation type="submission" date="2018-07" db="EMBL/GenBank/DDBJ databases">
        <title>Comparative genomes isolates from brazilian mangrove.</title>
        <authorList>
            <person name="De Araujo J.E."/>
            <person name="Taketani R.G."/>
            <person name="Silva M.C.P."/>
            <person name="Lourenco M.V."/>
            <person name="Oliveira V.M."/>
            <person name="Andreote F.D."/>
        </authorList>
    </citation>
    <scope>NUCLEOTIDE SEQUENCE [LARGE SCALE GENOMIC DNA]</scope>
    <source>
        <strain evidence="4 5">HEX PRIS-MGV</strain>
    </source>
</reference>
<evidence type="ECO:0000256" key="1">
    <source>
        <dbReference type="ARBA" id="ARBA00022448"/>
    </source>
</evidence>
<dbReference type="OrthoDB" id="235102at2"/>
<feature type="region of interest" description="Disordered" evidence="2">
    <location>
        <begin position="42"/>
        <end position="67"/>
    </location>
</feature>
<organism evidence="4 5">
    <name type="scientific">Bremerella cremea</name>
    <dbReference type="NCBI Taxonomy" id="1031537"/>
    <lineage>
        <taxon>Bacteria</taxon>
        <taxon>Pseudomonadati</taxon>
        <taxon>Planctomycetota</taxon>
        <taxon>Planctomycetia</taxon>
        <taxon>Pirellulales</taxon>
        <taxon>Pirellulaceae</taxon>
        <taxon>Bremerella</taxon>
    </lineage>
</organism>
<keyword evidence="3" id="KW-1133">Transmembrane helix</keyword>
<keyword evidence="3" id="KW-0812">Transmembrane</keyword>
<dbReference type="RefSeq" id="WP_114366959.1">
    <property type="nucleotide sequence ID" value="NZ_QPEX01000010.1"/>
</dbReference>